<dbReference type="Proteomes" id="UP000245626">
    <property type="component" value="Unassembled WGS sequence"/>
</dbReference>
<evidence type="ECO:0000313" key="1">
    <source>
        <dbReference type="EMBL" id="PWN51213.1"/>
    </source>
</evidence>
<gene>
    <name evidence="1" type="ORF">IE53DRAFT_361753</name>
</gene>
<proteinExistence type="predicted"/>
<sequence>MPPAPTTQPKLVPEYHDVLIVGSGVSGICMACQLKTKYGITDVKILDKLDSLAGTWKANTYPGCACDVPSAVYSFSFHQKGDWSTFFPEQEELRQYFETVASKHGLQPYFHFSTLVREARFDNDTGLWHVWTEDLPAKAKWGDKALIETEGDSAAPTAKKTHYVTKFLVSAVGGLSEPNPCDIKGHETFKGPIFHSARWDHSVQTDGKDVVVVGNGCSATQFVPVIAKGAKTVTQFVRSKHWYAPKPKNPLSFLPGWNWLVAHIPAIRYLQRFLIFCVLESHFSYTLLNPVGEFFRRKWARKCVRHAKRLAPKEYWDILIPKKDEVIVACKRRIIDETYLPCLNLPHVRLETSKLVEIGDHHVLTQDGRKIKADVIIMANGFNTQAAGYPMRVYGKDMELRDHWNKYGGGGPLNYRSSLTSGFPNMGWLMGNNSATGHNSVIFTTECQVMFLLEVAKPVLAAPRPLQEAIEHMPGTPCSEKITRSFRTPTFDVKLKAELDEQHWISKAMSKLVFSTGCGAWYLNKNSKRITALYPDWQWKFMLRAMFPQWDHFEYTGVKTTTSAAPYSAPWWKVIGYRLGVGSVPYVKPEETPEIDRKSMGA</sequence>
<dbReference type="EMBL" id="KZ819861">
    <property type="protein sequence ID" value="PWN51213.1"/>
    <property type="molecule type" value="Genomic_DNA"/>
</dbReference>
<evidence type="ECO:0000313" key="2">
    <source>
        <dbReference type="Proteomes" id="UP000245626"/>
    </source>
</evidence>
<accession>A0ACD0NZE4</accession>
<organism evidence="1 2">
    <name type="scientific">Violaceomyces palustris</name>
    <dbReference type="NCBI Taxonomy" id="1673888"/>
    <lineage>
        <taxon>Eukaryota</taxon>
        <taxon>Fungi</taxon>
        <taxon>Dikarya</taxon>
        <taxon>Basidiomycota</taxon>
        <taxon>Ustilaginomycotina</taxon>
        <taxon>Ustilaginomycetes</taxon>
        <taxon>Violaceomycetales</taxon>
        <taxon>Violaceomycetaceae</taxon>
        <taxon>Violaceomyces</taxon>
    </lineage>
</organism>
<protein>
    <submittedName>
        <fullName evidence="1">FAD/NAD(P)-binding domain-containing protein</fullName>
    </submittedName>
</protein>
<name>A0ACD0NZE4_9BASI</name>
<keyword evidence="2" id="KW-1185">Reference proteome</keyword>
<reference evidence="1 2" key="1">
    <citation type="journal article" date="2018" name="Mol. Biol. Evol.">
        <title>Broad Genomic Sampling Reveals a Smut Pathogenic Ancestry of the Fungal Clade Ustilaginomycotina.</title>
        <authorList>
            <person name="Kijpornyongpan T."/>
            <person name="Mondo S.J."/>
            <person name="Barry K."/>
            <person name="Sandor L."/>
            <person name="Lee J."/>
            <person name="Lipzen A."/>
            <person name="Pangilinan J."/>
            <person name="LaButti K."/>
            <person name="Hainaut M."/>
            <person name="Henrissat B."/>
            <person name="Grigoriev I.V."/>
            <person name="Spatafora J.W."/>
            <person name="Aime M.C."/>
        </authorList>
    </citation>
    <scope>NUCLEOTIDE SEQUENCE [LARGE SCALE GENOMIC DNA]</scope>
    <source>
        <strain evidence="1 2">SA 807</strain>
    </source>
</reference>